<name>A0ABT8HVE5_9BACL</name>
<dbReference type="SUPFAM" id="SSF53474">
    <property type="entry name" value="alpha/beta-Hydrolases"/>
    <property type="match status" value="1"/>
</dbReference>
<dbReference type="GO" id="GO:0016787">
    <property type="term" value="F:hydrolase activity"/>
    <property type="evidence" value="ECO:0007669"/>
    <property type="project" value="UniProtKB-KW"/>
</dbReference>
<keyword evidence="3" id="KW-1185">Reference proteome</keyword>
<dbReference type="EMBL" id="JAUHTR010000004">
    <property type="protein sequence ID" value="MDN4524708.1"/>
    <property type="molecule type" value="Genomic_DNA"/>
</dbReference>
<dbReference type="PRINTS" id="PR00412">
    <property type="entry name" value="EPOXHYDRLASE"/>
</dbReference>
<evidence type="ECO:0000259" key="1">
    <source>
        <dbReference type="Pfam" id="PF00561"/>
    </source>
</evidence>
<dbReference type="PANTHER" id="PTHR43798:SF33">
    <property type="entry name" value="HYDROLASE, PUTATIVE (AFU_ORTHOLOGUE AFUA_2G14860)-RELATED"/>
    <property type="match status" value="1"/>
</dbReference>
<dbReference type="InterPro" id="IPR000639">
    <property type="entry name" value="Epox_hydrolase-like"/>
</dbReference>
<evidence type="ECO:0000313" key="3">
    <source>
        <dbReference type="Proteomes" id="UP001172721"/>
    </source>
</evidence>
<dbReference type="InterPro" id="IPR029058">
    <property type="entry name" value="AB_hydrolase_fold"/>
</dbReference>
<feature type="domain" description="AB hydrolase-1" evidence="1">
    <location>
        <begin position="15"/>
        <end position="115"/>
    </location>
</feature>
<comment type="caution">
    <text evidence="2">The sequence shown here is derived from an EMBL/GenBank/DDBJ whole genome shotgun (WGS) entry which is preliminary data.</text>
</comment>
<proteinExistence type="predicted"/>
<organism evidence="2 3">
    <name type="scientific">Fictibacillus fluitans</name>
    <dbReference type="NCBI Taxonomy" id="3058422"/>
    <lineage>
        <taxon>Bacteria</taxon>
        <taxon>Bacillati</taxon>
        <taxon>Bacillota</taxon>
        <taxon>Bacilli</taxon>
        <taxon>Bacillales</taxon>
        <taxon>Fictibacillaceae</taxon>
        <taxon>Fictibacillus</taxon>
    </lineage>
</organism>
<protein>
    <submittedName>
        <fullName evidence="2">Alpha/beta hydrolase</fullName>
    </submittedName>
</protein>
<dbReference type="InterPro" id="IPR000073">
    <property type="entry name" value="AB_hydrolase_1"/>
</dbReference>
<dbReference type="InterPro" id="IPR050266">
    <property type="entry name" value="AB_hydrolase_sf"/>
</dbReference>
<dbReference type="Gene3D" id="3.40.50.1820">
    <property type="entry name" value="alpha/beta hydrolase"/>
    <property type="match status" value="1"/>
</dbReference>
<dbReference type="Proteomes" id="UP001172721">
    <property type="component" value="Unassembled WGS sequence"/>
</dbReference>
<dbReference type="Pfam" id="PF00561">
    <property type="entry name" value="Abhydrolase_1"/>
    <property type="match status" value="1"/>
</dbReference>
<evidence type="ECO:0000313" key="2">
    <source>
        <dbReference type="EMBL" id="MDN4524708.1"/>
    </source>
</evidence>
<sequence>MLHYKTYLKSPNHEWIVFVHGAGGSSSIWYKQIREFKREFNILLLDLRGHGRSKSKRLLFRSYSFQNISEDVLEVMDHLDISRAHFVGISLGTILIQTIAEMEPSRVRSMTLGGAVMKLNLRSRLLIRLGNAVKAFVPFMWLYRLFAWVIMPNKHHEHSRSLFIREAKKLCQKEFKRWFTLTMRINPFLKDMREREAPVPTLYIMGKEDYMFLPAIQMMIGRKKYSSLLVLKNCGHVCNVDQPDRFNSEVLDFIRKHCSVTVSVS</sequence>
<accession>A0ABT8HVE5</accession>
<reference evidence="2" key="1">
    <citation type="submission" date="2023-07" db="EMBL/GenBank/DDBJ databases">
        <title>Fictibacillus sp. isolated from freshwater pond.</title>
        <authorList>
            <person name="Kirdat K."/>
            <person name="Bhat A."/>
            <person name="Mourya A."/>
            <person name="Yadav A."/>
        </authorList>
    </citation>
    <scope>NUCLEOTIDE SEQUENCE</scope>
    <source>
        <strain evidence="2">NE201</strain>
    </source>
</reference>
<keyword evidence="2" id="KW-0378">Hydrolase</keyword>
<gene>
    <name evidence="2" type="ORF">QYB97_09495</name>
</gene>
<dbReference type="RefSeq" id="WP_301165761.1">
    <property type="nucleotide sequence ID" value="NZ_JAUHTR010000004.1"/>
</dbReference>
<dbReference type="PANTHER" id="PTHR43798">
    <property type="entry name" value="MONOACYLGLYCEROL LIPASE"/>
    <property type="match status" value="1"/>
</dbReference>